<dbReference type="EMBL" id="QELD01000017">
    <property type="protein sequence ID" value="MDN4188477.1"/>
    <property type="molecule type" value="Genomic_DNA"/>
</dbReference>
<evidence type="ECO:0000313" key="1">
    <source>
        <dbReference type="EMBL" id="MDN4188477.1"/>
    </source>
</evidence>
<protein>
    <submittedName>
        <fullName evidence="1">Ribulose phosphate epimerase</fullName>
    </submittedName>
</protein>
<dbReference type="SUPFAM" id="SSF53639">
    <property type="entry name" value="AraD/HMP-PK domain-like"/>
    <property type="match status" value="1"/>
</dbReference>
<organism evidence="1 2">
    <name type="scientific">Bifidobacterium breve</name>
    <dbReference type="NCBI Taxonomy" id="1685"/>
    <lineage>
        <taxon>Bacteria</taxon>
        <taxon>Bacillati</taxon>
        <taxon>Actinomycetota</taxon>
        <taxon>Actinomycetes</taxon>
        <taxon>Bifidobacteriales</taxon>
        <taxon>Bifidobacteriaceae</taxon>
        <taxon>Bifidobacterium</taxon>
    </lineage>
</organism>
<dbReference type="AlphaFoldDB" id="A0AAW7LLB7"/>
<dbReference type="Proteomes" id="UP001169990">
    <property type="component" value="Unassembled WGS sequence"/>
</dbReference>
<gene>
    <name evidence="1" type="ORF">DC496_09120</name>
</gene>
<dbReference type="Gene3D" id="3.40.225.10">
    <property type="entry name" value="Class II aldolase/adducin N-terminal domain"/>
    <property type="match status" value="1"/>
</dbReference>
<comment type="caution">
    <text evidence="1">The sequence shown here is derived from an EMBL/GenBank/DDBJ whole genome shotgun (WGS) entry which is preliminary data.</text>
</comment>
<dbReference type="InterPro" id="IPR036409">
    <property type="entry name" value="Aldolase_II/adducin_N_sf"/>
</dbReference>
<reference evidence="1" key="1">
    <citation type="submission" date="2018-05" db="EMBL/GenBank/DDBJ databases">
        <authorList>
            <person name="Kondepudi K.K."/>
            <person name="Singh S."/>
            <person name="Chaudhry V."/>
            <person name="Mantri S."/>
            <person name="Bhadada S."/>
            <person name="Bishnoi M."/>
            <person name="Kaur J."/>
            <person name="Sharma S."/>
            <person name="Bhatia R."/>
        </authorList>
    </citation>
    <scope>NUCLEOTIDE SEQUENCE</scope>
    <source>
        <strain evidence="1">Bif11</strain>
    </source>
</reference>
<name>A0AAW7LLB7_BIFBR</name>
<accession>A0AAW7LLB7</accession>
<evidence type="ECO:0000313" key="2">
    <source>
        <dbReference type="Proteomes" id="UP001169990"/>
    </source>
</evidence>
<proteinExistence type="predicted"/>
<sequence>MPFSGAYFPVAGGFASLGGVPVGPFRLVGSEAIGEGVIETLKKYPKSPAVLMQNHGRNKRTFSGHNAAFLRLDKYCRHCIELMLTVKPMAA</sequence>
<reference evidence="1" key="2">
    <citation type="journal article" date="2022" name="3 Biotech.">
        <title>Isomaltooligosaccharides utilization and genomic characterization of human infant anti-inflammatory Bifidobacterium longum and Bifidobacterium breve strains.</title>
        <authorList>
            <person name="Sharma S."/>
            <person name="Singh S."/>
            <person name="Chaudhary V."/>
            <person name="Mantri S."/>
            <person name="Chander A."/>
            <person name="Maurya R."/>
            <person name="Rajarammohan S."/>
            <person name="Singh R.P."/>
            <person name="Rishi P."/>
            <person name="Bishnoi M."/>
            <person name="Bhadada S.K."/>
            <person name="Kondepudi K.K."/>
        </authorList>
    </citation>
    <scope>NUCLEOTIDE SEQUENCE</scope>
    <source>
        <strain evidence="1">Bif11</strain>
    </source>
</reference>